<keyword evidence="2" id="KW-1185">Reference proteome</keyword>
<sequence>MKCLEKLDIESKSKEKVIDLHLISSPPPMLRNLTLNGKLEKFPEWIPELQNLVEL</sequence>
<name>A0A392SAM1_9FABA</name>
<evidence type="ECO:0000313" key="2">
    <source>
        <dbReference type="Proteomes" id="UP000265520"/>
    </source>
</evidence>
<organism evidence="1 2">
    <name type="scientific">Trifolium medium</name>
    <dbReference type="NCBI Taxonomy" id="97028"/>
    <lineage>
        <taxon>Eukaryota</taxon>
        <taxon>Viridiplantae</taxon>
        <taxon>Streptophyta</taxon>
        <taxon>Embryophyta</taxon>
        <taxon>Tracheophyta</taxon>
        <taxon>Spermatophyta</taxon>
        <taxon>Magnoliopsida</taxon>
        <taxon>eudicotyledons</taxon>
        <taxon>Gunneridae</taxon>
        <taxon>Pentapetalae</taxon>
        <taxon>rosids</taxon>
        <taxon>fabids</taxon>
        <taxon>Fabales</taxon>
        <taxon>Fabaceae</taxon>
        <taxon>Papilionoideae</taxon>
        <taxon>50 kb inversion clade</taxon>
        <taxon>NPAAA clade</taxon>
        <taxon>Hologalegina</taxon>
        <taxon>IRL clade</taxon>
        <taxon>Trifolieae</taxon>
        <taxon>Trifolium</taxon>
    </lineage>
</organism>
<dbReference type="EMBL" id="LXQA010337239">
    <property type="protein sequence ID" value="MCI44925.1"/>
    <property type="molecule type" value="Genomic_DNA"/>
</dbReference>
<comment type="caution">
    <text evidence="1">The sequence shown here is derived from an EMBL/GenBank/DDBJ whole genome shotgun (WGS) entry which is preliminary data.</text>
</comment>
<dbReference type="AlphaFoldDB" id="A0A392SAM1"/>
<dbReference type="Proteomes" id="UP000265520">
    <property type="component" value="Unassembled WGS sequence"/>
</dbReference>
<reference evidence="1 2" key="1">
    <citation type="journal article" date="2018" name="Front. Plant Sci.">
        <title>Red Clover (Trifolium pratense) and Zigzag Clover (T. medium) - A Picture of Genomic Similarities and Differences.</title>
        <authorList>
            <person name="Dluhosova J."/>
            <person name="Istvanek J."/>
            <person name="Nedelnik J."/>
            <person name="Repkova J."/>
        </authorList>
    </citation>
    <scope>NUCLEOTIDE SEQUENCE [LARGE SCALE GENOMIC DNA]</scope>
    <source>
        <strain evidence="2">cv. 10/8</strain>
        <tissue evidence="1">Leaf</tissue>
    </source>
</reference>
<proteinExistence type="predicted"/>
<feature type="non-terminal residue" evidence="1">
    <location>
        <position position="55"/>
    </location>
</feature>
<accession>A0A392SAM1</accession>
<evidence type="ECO:0000313" key="1">
    <source>
        <dbReference type="EMBL" id="MCI44925.1"/>
    </source>
</evidence>
<protein>
    <submittedName>
        <fullName evidence="1">Disease resistance protein</fullName>
    </submittedName>
</protein>